<dbReference type="PANTHER" id="PTHR30383">
    <property type="entry name" value="THIOESTERASE 1/PROTEASE 1/LYSOPHOSPHOLIPASE L1"/>
    <property type="match status" value="1"/>
</dbReference>
<name>A0A1M5QTE7_9RHOB</name>
<organism evidence="3 4">
    <name type="scientific">Cognatiyoonia sediminum</name>
    <dbReference type="NCBI Taxonomy" id="1508389"/>
    <lineage>
        <taxon>Bacteria</taxon>
        <taxon>Pseudomonadati</taxon>
        <taxon>Pseudomonadota</taxon>
        <taxon>Alphaproteobacteria</taxon>
        <taxon>Rhodobacterales</taxon>
        <taxon>Paracoccaceae</taxon>
        <taxon>Cognatiyoonia</taxon>
    </lineage>
</organism>
<dbReference type="Gene3D" id="3.40.50.1110">
    <property type="entry name" value="SGNH hydrolase"/>
    <property type="match status" value="1"/>
</dbReference>
<dbReference type="RefSeq" id="WP_072901217.1">
    <property type="nucleotide sequence ID" value="NZ_FQXB01000003.1"/>
</dbReference>
<dbReference type="SUPFAM" id="SSF52266">
    <property type="entry name" value="SGNH hydrolase"/>
    <property type="match status" value="1"/>
</dbReference>
<dbReference type="PANTHER" id="PTHR30383:SF5">
    <property type="entry name" value="SGNH HYDROLASE-TYPE ESTERASE DOMAIN-CONTAINING PROTEIN"/>
    <property type="match status" value="1"/>
</dbReference>
<dbReference type="InterPro" id="IPR036514">
    <property type="entry name" value="SGNH_hydro_sf"/>
</dbReference>
<sequence length="233" mass="25166">MTSIKIWLVAAFFCAATAVSANTKLLSLGDSRVAGEENRYHHTWRYPLWAGLNAAGCAVDFIGPLEGPDYPNINGIEFDDDHASFGGFTTIDVLETLEIALESGAPDLVILSIGGNDLLEGEPVDDILFRLAQIIDLIRDENSDVTIFLEQIPPGIPSVMRGGQQARFEAFNTGVADVASVKDTSRSRVIAIDMQPGWDGNTMLSDDVHYTLKGASFVAANYEKAIVNELGNC</sequence>
<evidence type="ECO:0000313" key="3">
    <source>
        <dbReference type="EMBL" id="SHH17404.1"/>
    </source>
</evidence>
<feature type="chain" id="PRO_5012047841" evidence="1">
    <location>
        <begin position="22"/>
        <end position="233"/>
    </location>
</feature>
<gene>
    <name evidence="3" type="ORF">SAMN05444003_2312</name>
</gene>
<feature type="domain" description="SGNH hydrolase-type esterase" evidence="2">
    <location>
        <begin position="28"/>
        <end position="214"/>
    </location>
</feature>
<dbReference type="Pfam" id="PF13472">
    <property type="entry name" value="Lipase_GDSL_2"/>
    <property type="match status" value="1"/>
</dbReference>
<protein>
    <submittedName>
        <fullName evidence="3">Lysophospholipase L1</fullName>
    </submittedName>
</protein>
<accession>A0A1M5QTE7</accession>
<dbReference type="InterPro" id="IPR013830">
    <property type="entry name" value="SGNH_hydro"/>
</dbReference>
<reference evidence="3 4" key="1">
    <citation type="submission" date="2016-11" db="EMBL/GenBank/DDBJ databases">
        <authorList>
            <person name="Jaros S."/>
            <person name="Januszkiewicz K."/>
            <person name="Wedrychowicz H."/>
        </authorList>
    </citation>
    <scope>NUCLEOTIDE SEQUENCE [LARGE SCALE GENOMIC DNA]</scope>
    <source>
        <strain evidence="3 4">DSM 28715</strain>
    </source>
</reference>
<dbReference type="GO" id="GO:0004622">
    <property type="term" value="F:phosphatidylcholine lysophospholipase activity"/>
    <property type="evidence" value="ECO:0007669"/>
    <property type="project" value="TreeGrafter"/>
</dbReference>
<dbReference type="STRING" id="1508389.SAMN05444003_2312"/>
<dbReference type="EMBL" id="FQXB01000003">
    <property type="protein sequence ID" value="SHH17404.1"/>
    <property type="molecule type" value="Genomic_DNA"/>
</dbReference>
<proteinExistence type="predicted"/>
<dbReference type="OrthoDB" id="9786188at2"/>
<keyword evidence="4" id="KW-1185">Reference proteome</keyword>
<evidence type="ECO:0000259" key="2">
    <source>
        <dbReference type="Pfam" id="PF13472"/>
    </source>
</evidence>
<evidence type="ECO:0000313" key="4">
    <source>
        <dbReference type="Proteomes" id="UP000184074"/>
    </source>
</evidence>
<dbReference type="Proteomes" id="UP000184074">
    <property type="component" value="Unassembled WGS sequence"/>
</dbReference>
<dbReference type="AlphaFoldDB" id="A0A1M5QTE7"/>
<dbReference type="InterPro" id="IPR051532">
    <property type="entry name" value="Ester_Hydrolysis_Enzymes"/>
</dbReference>
<evidence type="ECO:0000256" key="1">
    <source>
        <dbReference type="SAM" id="SignalP"/>
    </source>
</evidence>
<feature type="signal peptide" evidence="1">
    <location>
        <begin position="1"/>
        <end position="21"/>
    </location>
</feature>
<keyword evidence="1" id="KW-0732">Signal</keyword>